<evidence type="ECO:0000313" key="2">
    <source>
        <dbReference type="EMBL" id="QKZ18834.1"/>
    </source>
</evidence>
<reference evidence="2 3" key="1">
    <citation type="submission" date="2020-06" db="EMBL/GenBank/DDBJ databases">
        <title>Genome mining for natural products.</title>
        <authorList>
            <person name="Zhang B."/>
            <person name="Shi J."/>
            <person name="Ge H."/>
        </authorList>
    </citation>
    <scope>NUCLEOTIDE SEQUENCE [LARGE SCALE GENOMIC DNA]</scope>
    <source>
        <strain evidence="2 3">NA02069</strain>
    </source>
</reference>
<accession>A0A7H8T672</accession>
<dbReference type="RefSeq" id="WP_176575581.1">
    <property type="nucleotide sequence ID" value="NZ_CBDRGH010000053.1"/>
</dbReference>
<keyword evidence="1" id="KW-0812">Transmembrane</keyword>
<feature type="transmembrane region" description="Helical" evidence="1">
    <location>
        <begin position="33"/>
        <end position="52"/>
    </location>
</feature>
<proteinExistence type="predicted"/>
<organism evidence="2 3">
    <name type="scientific">Streptomyces chartreusis</name>
    <dbReference type="NCBI Taxonomy" id="1969"/>
    <lineage>
        <taxon>Bacteria</taxon>
        <taxon>Bacillati</taxon>
        <taxon>Actinomycetota</taxon>
        <taxon>Actinomycetes</taxon>
        <taxon>Kitasatosporales</taxon>
        <taxon>Streptomycetaceae</taxon>
        <taxon>Streptomyces</taxon>
    </lineage>
</organism>
<keyword evidence="1" id="KW-0472">Membrane</keyword>
<gene>
    <name evidence="2" type="ORF">HUT05_16565</name>
</gene>
<protein>
    <submittedName>
        <fullName evidence="2">Uncharacterized protein</fullName>
    </submittedName>
</protein>
<dbReference type="AlphaFoldDB" id="A0A7H8T672"/>
<keyword evidence="3" id="KW-1185">Reference proteome</keyword>
<keyword evidence="1" id="KW-1133">Transmembrane helix</keyword>
<evidence type="ECO:0000313" key="3">
    <source>
        <dbReference type="Proteomes" id="UP000509418"/>
    </source>
</evidence>
<evidence type="ECO:0000256" key="1">
    <source>
        <dbReference type="SAM" id="Phobius"/>
    </source>
</evidence>
<name>A0A7H8T672_STRCX</name>
<dbReference type="Proteomes" id="UP000509418">
    <property type="component" value="Chromosome"/>
</dbReference>
<sequence>MRVPPRTRLYAALALLIFCAGSAGTYYGLVLGGWWGAGAGTIAGVGTVLLCARMTVSLCDLQTQAHLQRIVVGDGRAEAIADAVLRAVTLYEAAVFPLTPQGTSTKEQRARRTVAYQLAAYDDLPFSVRVTAAEALEALDRGQDVNRTRTTVAALARAVRECRAGHVSIRDEQSS</sequence>
<dbReference type="EMBL" id="CP056041">
    <property type="protein sequence ID" value="QKZ18834.1"/>
    <property type="molecule type" value="Genomic_DNA"/>
</dbReference>